<name>A0A9X3SRQ7_9ACTN</name>
<keyword evidence="1" id="KW-1133">Transmembrane helix</keyword>
<keyword evidence="1" id="KW-0472">Membrane</keyword>
<gene>
    <name evidence="2" type="ORF">O1R50_11035</name>
</gene>
<accession>A0A9X3SRQ7</accession>
<dbReference type="EMBL" id="JAPZVP010000007">
    <property type="protein sequence ID" value="MDA1360164.1"/>
    <property type="molecule type" value="Genomic_DNA"/>
</dbReference>
<protein>
    <submittedName>
        <fullName evidence="2">Cation:proton antiporter</fullName>
    </submittedName>
</protein>
<evidence type="ECO:0000256" key="1">
    <source>
        <dbReference type="SAM" id="Phobius"/>
    </source>
</evidence>
<organism evidence="2 3">
    <name type="scientific">Glycomyces luteolus</name>
    <dbReference type="NCBI Taxonomy" id="2670330"/>
    <lineage>
        <taxon>Bacteria</taxon>
        <taxon>Bacillati</taxon>
        <taxon>Actinomycetota</taxon>
        <taxon>Actinomycetes</taxon>
        <taxon>Glycomycetales</taxon>
        <taxon>Glycomycetaceae</taxon>
        <taxon>Glycomyces</taxon>
    </lineage>
</organism>
<dbReference type="RefSeq" id="WP_270110078.1">
    <property type="nucleotide sequence ID" value="NZ_JAPZVP010000007.1"/>
</dbReference>
<sequence length="121" mass="13123">MGEVWGAGVSVQLLVLAVAVAAVVAPLLVDQLERWVRSPSVVVEIVLGILVGPHLLGLVQAHLLFETVSQLGLASCSSWRGLRSMSGRCGGGRSRWRRWGGGCRSLWRRAGWRSRVRGPRS</sequence>
<proteinExistence type="predicted"/>
<feature type="transmembrane region" description="Helical" evidence="1">
    <location>
        <begin position="6"/>
        <end position="29"/>
    </location>
</feature>
<keyword evidence="1" id="KW-0812">Transmembrane</keyword>
<reference evidence="2" key="1">
    <citation type="submission" date="2022-12" db="EMBL/GenBank/DDBJ databases">
        <title>Gycomyces niveus sp.nov.,a novel actinomycete isolated from soil in Shouguan.</title>
        <authorList>
            <person name="Yang X."/>
        </authorList>
    </citation>
    <scope>NUCLEOTIDE SEQUENCE</scope>
    <source>
        <strain evidence="2">NEAU-A15</strain>
    </source>
</reference>
<evidence type="ECO:0000313" key="3">
    <source>
        <dbReference type="Proteomes" id="UP001146067"/>
    </source>
</evidence>
<dbReference type="InterPro" id="IPR038770">
    <property type="entry name" value="Na+/solute_symporter_sf"/>
</dbReference>
<dbReference type="Gene3D" id="1.20.1530.20">
    <property type="match status" value="1"/>
</dbReference>
<keyword evidence="3" id="KW-1185">Reference proteome</keyword>
<dbReference type="Proteomes" id="UP001146067">
    <property type="component" value="Unassembled WGS sequence"/>
</dbReference>
<evidence type="ECO:0000313" key="2">
    <source>
        <dbReference type="EMBL" id="MDA1360164.1"/>
    </source>
</evidence>
<dbReference type="AlphaFoldDB" id="A0A9X3SRQ7"/>
<comment type="caution">
    <text evidence="2">The sequence shown here is derived from an EMBL/GenBank/DDBJ whole genome shotgun (WGS) entry which is preliminary data.</text>
</comment>
<feature type="transmembrane region" description="Helical" evidence="1">
    <location>
        <begin position="41"/>
        <end position="65"/>
    </location>
</feature>